<sequence length="77" mass="9046">MVEFLDCLCHVKCLTLSGKYDKKFVDMALAAPFTTFDNLKKLVYHSQGNWYFFGKLLKVVNNLEVLIVRNYTLLFFE</sequence>
<reference evidence="2" key="1">
    <citation type="journal article" date="2024" name="IScience">
        <title>Strigolactones Initiate the Formation of Haustorium-like Structures in Castilleja.</title>
        <authorList>
            <person name="Buerger M."/>
            <person name="Peterson D."/>
            <person name="Chory J."/>
        </authorList>
    </citation>
    <scope>NUCLEOTIDE SEQUENCE [LARGE SCALE GENOMIC DNA]</scope>
</reference>
<organism evidence="1 2">
    <name type="scientific">Castilleja foliolosa</name>
    <dbReference type="NCBI Taxonomy" id="1961234"/>
    <lineage>
        <taxon>Eukaryota</taxon>
        <taxon>Viridiplantae</taxon>
        <taxon>Streptophyta</taxon>
        <taxon>Embryophyta</taxon>
        <taxon>Tracheophyta</taxon>
        <taxon>Spermatophyta</taxon>
        <taxon>Magnoliopsida</taxon>
        <taxon>eudicotyledons</taxon>
        <taxon>Gunneridae</taxon>
        <taxon>Pentapetalae</taxon>
        <taxon>asterids</taxon>
        <taxon>lamiids</taxon>
        <taxon>Lamiales</taxon>
        <taxon>Orobanchaceae</taxon>
        <taxon>Pedicularideae</taxon>
        <taxon>Castillejinae</taxon>
        <taxon>Castilleja</taxon>
    </lineage>
</organism>
<evidence type="ECO:0000313" key="2">
    <source>
        <dbReference type="Proteomes" id="UP001632038"/>
    </source>
</evidence>
<name>A0ABD3C9T8_9LAMI</name>
<evidence type="ECO:0000313" key="1">
    <source>
        <dbReference type="EMBL" id="KAL3626595.1"/>
    </source>
</evidence>
<dbReference type="AlphaFoldDB" id="A0ABD3C9T8"/>
<protein>
    <submittedName>
        <fullName evidence="1">Uncharacterized protein</fullName>
    </submittedName>
</protein>
<accession>A0ABD3C9T8</accession>
<keyword evidence="2" id="KW-1185">Reference proteome</keyword>
<gene>
    <name evidence="1" type="ORF">CASFOL_030144</name>
</gene>
<proteinExistence type="predicted"/>
<dbReference type="Proteomes" id="UP001632038">
    <property type="component" value="Unassembled WGS sequence"/>
</dbReference>
<comment type="caution">
    <text evidence="1">The sequence shown here is derived from an EMBL/GenBank/DDBJ whole genome shotgun (WGS) entry which is preliminary data.</text>
</comment>
<dbReference type="EMBL" id="JAVIJP010000047">
    <property type="protein sequence ID" value="KAL3626595.1"/>
    <property type="molecule type" value="Genomic_DNA"/>
</dbReference>